<evidence type="ECO:0000259" key="4">
    <source>
        <dbReference type="PROSITE" id="PS50031"/>
    </source>
</evidence>
<dbReference type="GO" id="GO:0016197">
    <property type="term" value="P:endosomal transport"/>
    <property type="evidence" value="ECO:0007669"/>
    <property type="project" value="TreeGrafter"/>
</dbReference>
<feature type="domain" description="EH" evidence="4">
    <location>
        <begin position="147"/>
        <end position="235"/>
    </location>
</feature>
<dbReference type="PROSITE" id="PS50031">
    <property type="entry name" value="EH"/>
    <property type="match status" value="3"/>
</dbReference>
<feature type="region of interest" description="Disordered" evidence="3">
    <location>
        <begin position="104"/>
        <end position="146"/>
    </location>
</feature>
<feature type="compositionally biased region" description="Pro residues" evidence="3">
    <location>
        <begin position="698"/>
        <end position="710"/>
    </location>
</feature>
<dbReference type="Gene3D" id="1.20.5.170">
    <property type="match status" value="1"/>
</dbReference>
<dbReference type="InterPro" id="IPR002048">
    <property type="entry name" value="EF_hand_dom"/>
</dbReference>
<keyword evidence="1" id="KW-0106">Calcium</keyword>
<feature type="domain" description="EH" evidence="4">
    <location>
        <begin position="16"/>
        <end position="91"/>
    </location>
</feature>
<dbReference type="SMART" id="SM00027">
    <property type="entry name" value="EH"/>
    <property type="match status" value="3"/>
</dbReference>
<organism evidence="6 7">
    <name type="scientific">Mesorhabditis belari</name>
    <dbReference type="NCBI Taxonomy" id="2138241"/>
    <lineage>
        <taxon>Eukaryota</taxon>
        <taxon>Metazoa</taxon>
        <taxon>Ecdysozoa</taxon>
        <taxon>Nematoda</taxon>
        <taxon>Chromadorea</taxon>
        <taxon>Rhabditida</taxon>
        <taxon>Rhabditina</taxon>
        <taxon>Rhabditomorpha</taxon>
        <taxon>Rhabditoidea</taxon>
        <taxon>Rhabditidae</taxon>
        <taxon>Mesorhabditinae</taxon>
        <taxon>Mesorhabditis</taxon>
    </lineage>
</organism>
<evidence type="ECO:0000256" key="3">
    <source>
        <dbReference type="SAM" id="MobiDB-lite"/>
    </source>
</evidence>
<dbReference type="CDD" id="cd00052">
    <property type="entry name" value="EH"/>
    <property type="match status" value="3"/>
</dbReference>
<dbReference type="InterPro" id="IPR000261">
    <property type="entry name" value="EH_dom"/>
</dbReference>
<feature type="domain" description="EH" evidence="4">
    <location>
        <begin position="311"/>
        <end position="400"/>
    </location>
</feature>
<dbReference type="GO" id="GO:0030132">
    <property type="term" value="C:clathrin coat of coated pit"/>
    <property type="evidence" value="ECO:0007669"/>
    <property type="project" value="TreeGrafter"/>
</dbReference>
<dbReference type="PROSITE" id="PS50222">
    <property type="entry name" value="EF_HAND_2"/>
    <property type="match status" value="1"/>
</dbReference>
<dbReference type="AlphaFoldDB" id="A0AAF3F4P9"/>
<evidence type="ECO:0000313" key="7">
    <source>
        <dbReference type="WBParaSite" id="MBELARI_LOCUS21559"/>
    </source>
</evidence>
<dbReference type="WBParaSite" id="MBELARI_LOCUS21559">
    <property type="protein sequence ID" value="MBELARI_LOCUS21559"/>
    <property type="gene ID" value="MBELARI_LOCUS21559"/>
</dbReference>
<dbReference type="Proteomes" id="UP000887575">
    <property type="component" value="Unassembled WGS sequence"/>
</dbReference>
<feature type="domain" description="EF-hand" evidence="5">
    <location>
        <begin position="179"/>
        <end position="214"/>
    </location>
</feature>
<evidence type="ECO:0000256" key="2">
    <source>
        <dbReference type="SAM" id="Coils"/>
    </source>
</evidence>
<dbReference type="GO" id="GO:0045296">
    <property type="term" value="F:cadherin binding"/>
    <property type="evidence" value="ECO:0007669"/>
    <property type="project" value="TreeGrafter"/>
</dbReference>
<protein>
    <submittedName>
        <fullName evidence="7">Epidermal growth factor receptor substrate 15-like 1</fullName>
    </submittedName>
</protein>
<reference evidence="7" key="1">
    <citation type="submission" date="2024-02" db="UniProtKB">
        <authorList>
            <consortium name="WormBaseParasite"/>
        </authorList>
    </citation>
    <scope>IDENTIFICATION</scope>
</reference>
<evidence type="ECO:0000313" key="6">
    <source>
        <dbReference type="Proteomes" id="UP000887575"/>
    </source>
</evidence>
<keyword evidence="2" id="KW-0175">Coiled coil</keyword>
<dbReference type="SMART" id="SM00054">
    <property type="entry name" value="EFh"/>
    <property type="match status" value="3"/>
</dbReference>
<evidence type="ECO:0000259" key="5">
    <source>
        <dbReference type="PROSITE" id="PS50222"/>
    </source>
</evidence>
<dbReference type="Gene3D" id="1.10.238.10">
    <property type="entry name" value="EF-hand"/>
    <property type="match status" value="3"/>
</dbReference>
<proteinExistence type="predicted"/>
<dbReference type="SUPFAM" id="SSF47473">
    <property type="entry name" value="EF-hand"/>
    <property type="match status" value="3"/>
</dbReference>
<keyword evidence="6" id="KW-1185">Reference proteome</keyword>
<dbReference type="InterPro" id="IPR018247">
    <property type="entry name" value="EF_Hand_1_Ca_BS"/>
</dbReference>
<dbReference type="GO" id="GO:0005509">
    <property type="term" value="F:calcium ion binding"/>
    <property type="evidence" value="ECO:0007669"/>
    <property type="project" value="InterPro"/>
</dbReference>
<dbReference type="PANTHER" id="PTHR11216">
    <property type="entry name" value="EH DOMAIN"/>
    <property type="match status" value="1"/>
</dbReference>
<dbReference type="Pfam" id="PF12763">
    <property type="entry name" value="EH"/>
    <property type="match status" value="3"/>
</dbReference>
<feature type="coiled-coil region" evidence="2">
    <location>
        <begin position="432"/>
        <end position="616"/>
    </location>
</feature>
<accession>A0AAF3F4P9</accession>
<dbReference type="GO" id="GO:0006897">
    <property type="term" value="P:endocytosis"/>
    <property type="evidence" value="ECO:0007669"/>
    <property type="project" value="TreeGrafter"/>
</dbReference>
<dbReference type="PANTHER" id="PTHR11216:SF176">
    <property type="entry name" value="EPIDERMAL GROWTH FACTOR RECEPTOR PATHWAY SUBSTRATE CLONE 15, ISOFORM A"/>
    <property type="match status" value="1"/>
</dbReference>
<feature type="compositionally biased region" description="Polar residues" evidence="3">
    <location>
        <begin position="117"/>
        <end position="130"/>
    </location>
</feature>
<feature type="region of interest" description="Disordered" evidence="3">
    <location>
        <begin position="645"/>
        <end position="749"/>
    </location>
</feature>
<dbReference type="PROSITE" id="PS00018">
    <property type="entry name" value="EF_HAND_1"/>
    <property type="match status" value="2"/>
</dbReference>
<evidence type="ECO:0000256" key="1">
    <source>
        <dbReference type="ARBA" id="ARBA00022837"/>
    </source>
</evidence>
<sequence>MSVEDLGIAPHLMPIYEGLYREMNVHGHPTVAAGDAASYLRGSSLPVQSLGQIWEIADYAKRGALDKRGAFIAFKLVAAAQQGHPIVPASVGIPGLNAPMLGSRTNTPALSADPGSLQASPSRPSGTLPRSPSGGGQTETWGIQPNDQSKYDSIFESLGPENGKLSGNKVRPVLLNSGLAPNVLAKIWELADQDKDGQLDRVEMSVALHLVYRALQNESVPNMLPNSLIHPTKAALSRRTSVASHHSAQDQYSTQMIGRNRTASLASLDEVGFPGAHGVQDPQRSFSVQPPYGRHGSVSGTPIPSQEWPVDVAEATAIFHRCDTNKDGLVSGVDVMGEFLRSGLSQPTLAHIWGLADTHANGMLNPEQFALAMHLVSMARSGQDLPSTLPPHLMPPSMRQLHLPNDTEPAPTLPTSTSQHLAFAAQSDNPEVKKLAEEMEALVGEKREAEAKITQLEADMTVKNSEIRNLQIELTTLENTVKQLERQKIEAGKRLGDLDTQIQQLDEQCRVQKEKVDEGQNRLEKLKEETENGAANAQRNTETLAQARAEVIQLENEARALAGQLQSEKATMERAVTQITTLERESDSSGRIQAQMEDEKQKIIEATEKLKKVLESENPEESLATQPELFANFKTPDMFNEAAFTTPSTSVVPPRPAMPNGNDPFAGRDPFASAGAAQSMTGFGSDPFGAAPGGAPGRPAPPRPAPPRASPAPASQHGFAADPFAGQDPFGGAQHAAGGAGFADFSNFN</sequence>
<dbReference type="InterPro" id="IPR011992">
    <property type="entry name" value="EF-hand-dom_pair"/>
</dbReference>
<name>A0AAF3F4P9_9BILA</name>